<reference evidence="2" key="1">
    <citation type="submission" date="2017-06" db="EMBL/GenBank/DDBJ databases">
        <authorList>
            <person name="Varghese N."/>
            <person name="Submissions S."/>
        </authorList>
    </citation>
    <scope>NUCLEOTIDE SEQUENCE [LARGE SCALE GENOMIC DNA]</scope>
    <source>
        <strain evidence="2">LNB2</strain>
    </source>
</reference>
<protein>
    <recommendedName>
        <fullName evidence="3">Ribbon-helix-helix protein, copG family</fullName>
    </recommendedName>
</protein>
<evidence type="ECO:0000313" key="1">
    <source>
        <dbReference type="EMBL" id="SNS09977.1"/>
    </source>
</evidence>
<dbReference type="RefSeq" id="WP_089217846.1">
    <property type="nucleotide sequence ID" value="NZ_FZOS01000001.1"/>
</dbReference>
<evidence type="ECO:0008006" key="3">
    <source>
        <dbReference type="Google" id="ProtNLM"/>
    </source>
</evidence>
<evidence type="ECO:0000313" key="2">
    <source>
        <dbReference type="Proteomes" id="UP000198281"/>
    </source>
</evidence>
<name>A0A239BPG2_9SPHN</name>
<sequence>MANETTRLQIDLTDDDVEALDAWIERHADPRPTREEALRLIVAGALGTHRPSTILPNIVTGRDIP</sequence>
<organism evidence="1 2">
    <name type="scientific">Edaphosphingomonas laterariae</name>
    <dbReference type="NCBI Taxonomy" id="861865"/>
    <lineage>
        <taxon>Bacteria</taxon>
        <taxon>Pseudomonadati</taxon>
        <taxon>Pseudomonadota</taxon>
        <taxon>Alphaproteobacteria</taxon>
        <taxon>Sphingomonadales</taxon>
        <taxon>Rhizorhabdaceae</taxon>
        <taxon>Edaphosphingomonas</taxon>
    </lineage>
</organism>
<keyword evidence="2" id="KW-1185">Reference proteome</keyword>
<gene>
    <name evidence="1" type="ORF">SAMN06295912_101336</name>
</gene>
<dbReference type="OrthoDB" id="7584915at2"/>
<dbReference type="Proteomes" id="UP000198281">
    <property type="component" value="Unassembled WGS sequence"/>
</dbReference>
<proteinExistence type="predicted"/>
<dbReference type="AlphaFoldDB" id="A0A239BPG2"/>
<dbReference type="EMBL" id="FZOS01000001">
    <property type="protein sequence ID" value="SNS09977.1"/>
    <property type="molecule type" value="Genomic_DNA"/>
</dbReference>
<accession>A0A239BPG2</accession>